<evidence type="ECO:0000313" key="2">
    <source>
        <dbReference type="Proteomes" id="UP000002527"/>
    </source>
</evidence>
<evidence type="ECO:0000313" key="1">
    <source>
        <dbReference type="EMBL" id="AAS44193.1"/>
    </source>
</evidence>
<dbReference type="EMBL" id="AE017194">
    <property type="protein sequence ID" value="AAS44193.1"/>
    <property type="molecule type" value="Genomic_DNA"/>
</dbReference>
<gene>
    <name evidence="1" type="ordered locus">BCE_5292</name>
</gene>
<accession>Q72XT1</accession>
<dbReference type="Proteomes" id="UP000002527">
    <property type="component" value="Chromosome"/>
</dbReference>
<organism evidence="1 2">
    <name type="scientific">Bacillus cereus (strain ATCC 10987 / NRS 248)</name>
    <dbReference type="NCBI Taxonomy" id="222523"/>
    <lineage>
        <taxon>Bacteria</taxon>
        <taxon>Bacillati</taxon>
        <taxon>Bacillota</taxon>
        <taxon>Bacilli</taxon>
        <taxon>Bacillales</taxon>
        <taxon>Bacillaceae</taxon>
        <taxon>Bacillus</taxon>
        <taxon>Bacillus cereus group</taxon>
    </lineage>
</organism>
<sequence>MPICFTIFYFLQNNIQHCMLHIIPSKREVVVSNFSSSVLHPYK</sequence>
<dbReference type="KEGG" id="bca:BCE_5292"/>
<proteinExistence type="predicted"/>
<dbReference type="AlphaFoldDB" id="Q72XT1"/>
<protein>
    <submittedName>
        <fullName evidence="1">Uncharacterized protein</fullName>
    </submittedName>
</protein>
<dbReference type="HOGENOM" id="CLU_3229143_0_0_9"/>
<name>Q72XT1_BACC1</name>
<reference evidence="1 2" key="1">
    <citation type="journal article" date="2004" name="Nucleic Acids Res.">
        <title>The genome sequence of Bacillus cereus ATCC 10987 reveals metabolic adaptations and a large plasmid related to Bacillus anthracis pXO1.</title>
        <authorList>
            <person name="Rasko D.A."/>
            <person name="Ravel J."/>
            <person name="Okstad O.A."/>
            <person name="Helgason E."/>
            <person name="Cer R.Z."/>
            <person name="Jiang L."/>
            <person name="Shores K.A."/>
            <person name="Fouts D.E."/>
            <person name="Tourasse N.J."/>
            <person name="Angiuoli S.V."/>
            <person name="Kolonay J."/>
            <person name="Nelson W.C."/>
            <person name="Kolsto A.-B."/>
            <person name="Fraser C.M."/>
            <person name="Read T.D."/>
        </authorList>
    </citation>
    <scope>NUCLEOTIDE SEQUENCE [LARGE SCALE GENOMIC DNA]</scope>
    <source>
        <strain evidence="2">ATCC 10987 / NRS 248</strain>
    </source>
</reference>